<proteinExistence type="predicted"/>
<sequence length="63" mass="7776">MYWQNKFVKRGIMTMRRRMFKSQKRENTANLTFVKVWKESLNNDKIKMRAKLTVTRYMLCVVK</sequence>
<dbReference type="Proteomes" id="UP000199306">
    <property type="component" value="Unassembled WGS sequence"/>
</dbReference>
<dbReference type="EMBL" id="FOXH01000018">
    <property type="protein sequence ID" value="SFQ43334.1"/>
    <property type="molecule type" value="Genomic_DNA"/>
</dbReference>
<protein>
    <submittedName>
        <fullName evidence="1">Uncharacterized protein</fullName>
    </submittedName>
</protein>
<evidence type="ECO:0000313" key="2">
    <source>
        <dbReference type="Proteomes" id="UP000199306"/>
    </source>
</evidence>
<dbReference type="AlphaFoldDB" id="A0A1I5YGI4"/>
<evidence type="ECO:0000313" key="1">
    <source>
        <dbReference type="EMBL" id="SFQ43334.1"/>
    </source>
</evidence>
<reference evidence="1 2" key="1">
    <citation type="submission" date="2016-10" db="EMBL/GenBank/DDBJ databases">
        <authorList>
            <person name="de Groot N.N."/>
        </authorList>
    </citation>
    <scope>NUCLEOTIDE SEQUENCE [LARGE SCALE GENOMIC DNA]</scope>
    <source>
        <strain evidence="2">E92,LMG 26720,CCM 7988</strain>
    </source>
</reference>
<name>A0A1I5YGI4_9BACT</name>
<organism evidence="1 2">
    <name type="scientific">Pseudarcicella hirudinis</name>
    <dbReference type="NCBI Taxonomy" id="1079859"/>
    <lineage>
        <taxon>Bacteria</taxon>
        <taxon>Pseudomonadati</taxon>
        <taxon>Bacteroidota</taxon>
        <taxon>Cytophagia</taxon>
        <taxon>Cytophagales</taxon>
        <taxon>Flectobacillaceae</taxon>
        <taxon>Pseudarcicella</taxon>
    </lineage>
</organism>
<accession>A0A1I5YGI4</accession>
<gene>
    <name evidence="1" type="ORF">SAMN04515674_118123</name>
</gene>
<keyword evidence="2" id="KW-1185">Reference proteome</keyword>